<dbReference type="Pfam" id="PF06986">
    <property type="entry name" value="F_T4SS_TraN"/>
    <property type="match status" value="2"/>
</dbReference>
<gene>
    <name evidence="3" type="ORF">NCTC13443_00089</name>
</gene>
<evidence type="ECO:0000313" key="4">
    <source>
        <dbReference type="Proteomes" id="UP000255518"/>
    </source>
</evidence>
<organism evidence="3 4">
    <name type="scientific">Klebsiella pneumoniae</name>
    <dbReference type="NCBI Taxonomy" id="573"/>
    <lineage>
        <taxon>Bacteria</taxon>
        <taxon>Pseudomonadati</taxon>
        <taxon>Pseudomonadota</taxon>
        <taxon>Gammaproteobacteria</taxon>
        <taxon>Enterobacterales</taxon>
        <taxon>Enterobacteriaceae</taxon>
        <taxon>Klebsiella/Raoultella group</taxon>
        <taxon>Klebsiella</taxon>
        <taxon>Klebsiella pneumoniae complex</taxon>
    </lineage>
</organism>
<sequence length="944" mass="102936">MRSHNYFMKAVASLLTVTMSALPIHSYANGSQDQDITAVGKEAQAFGQNLSNSFKSSSGTVQDGTISMPTLKDGQFQMNGGSQINVNDLFPGTSGTNNKPDSYYFPDANKPDVGGLQGIYDSGDDMDSVGNNAKGSLWSDANSANPSISGAAYKVLLDASNRSRPDFSNDPVLNLSKKTYEDMDLIAGGFGDCSAETTINQNTINAHIPEYERCQRVVDQSADCEVVHDYDASVVKHYDGPYNLKSCGEGCTELWIGRVGDNYWSGNCKIYEEYTRVQVSNPDAIVSATLEYAKWDDYMQVWVGKSGQETKVWSGPDGNFPPETAGRCELSTSWERNPNVDVTPYFKNVKDGDVVTFKIRVSVSGEGEGFGRIKLRYDPSKAITKDEWAPQSCMDSAKGVVDGFAEGEITCIDDPTDATGCTVINGIKVCESQLKPSPLPGIPKLCKKVRVKADYDFYKGQMDCWTDPQGETHCPVNTGGNLDSCQKYEENPQCGFISSKCVDGAQGSSGTCYVHEDTYDCGTDVSVPTLEKETEYQCGGPIRCMGDDCLDLTKTQSTDFARATALLNAAQFMTQDMSCTGQDGDDNPTGDENVICSAFAGEAGECKIAVGGVSDCCEKPTNISLADYLNLIMAVPKLDGAVMGLTDGNALKGAYQVLREPALQGWTEVTKPFTSYIENVSGAVDSFFQPVEQFVDQLIDQLKEQVKEVMMDVMKSAGQDAATEQAAAAASEQAAEAMMETATTWLSTAMTIYTVYVVAMVMIQMIYKCEEEEFTMNAKRALKNCTYVGSYCKSKVLGACIEKREAYCCFNSPLSRIIQEQVRPQLGQNFGDPKNPQCEGIPLDKIAEIDWSKINLDEWLGILQQNGKFPDPASINLDSLTGAGNDFNIDGTRKNAQERALERLEGIDIDAKRKEATNSIDPQTGAPNWWWIKKGAFRPLSHVD</sequence>
<dbReference type="EMBL" id="UGKT01000001">
    <property type="protein sequence ID" value="STS99846.1"/>
    <property type="molecule type" value="Genomic_DNA"/>
</dbReference>
<evidence type="ECO:0000256" key="2">
    <source>
        <dbReference type="SAM" id="SignalP"/>
    </source>
</evidence>
<dbReference type="InterPro" id="IPR014121">
    <property type="entry name" value="TraN_Ftype"/>
</dbReference>
<feature type="signal peptide" evidence="2">
    <location>
        <begin position="1"/>
        <end position="28"/>
    </location>
</feature>
<evidence type="ECO:0000313" key="3">
    <source>
        <dbReference type="EMBL" id="STS99846.1"/>
    </source>
</evidence>
<name>A0A377UT06_KLEPN</name>
<feature type="chain" id="PRO_5016953418" evidence="2">
    <location>
        <begin position="29"/>
        <end position="944"/>
    </location>
</feature>
<reference evidence="3 4" key="1">
    <citation type="submission" date="2018-06" db="EMBL/GenBank/DDBJ databases">
        <authorList>
            <consortium name="Pathogen Informatics"/>
            <person name="Doyle S."/>
        </authorList>
    </citation>
    <scope>NUCLEOTIDE SEQUENCE [LARGE SCALE GENOMIC DNA]</scope>
    <source>
        <strain evidence="3 4">NCTC13443</strain>
    </source>
</reference>
<protein>
    <submittedName>
        <fullName evidence="3">TraN</fullName>
    </submittedName>
</protein>
<feature type="compositionally biased region" description="Polar residues" evidence="1">
    <location>
        <begin position="54"/>
        <end position="68"/>
    </location>
</feature>
<dbReference type="AlphaFoldDB" id="A0A377UT06"/>
<dbReference type="Proteomes" id="UP000255518">
    <property type="component" value="Unassembled WGS sequence"/>
</dbReference>
<evidence type="ECO:0000256" key="1">
    <source>
        <dbReference type="SAM" id="MobiDB-lite"/>
    </source>
</evidence>
<dbReference type="NCBIfam" id="NF011458">
    <property type="entry name" value="PRK14876.1"/>
    <property type="match status" value="1"/>
</dbReference>
<proteinExistence type="predicted"/>
<keyword evidence="2" id="KW-0732">Signal</keyword>
<feature type="region of interest" description="Disordered" evidence="1">
    <location>
        <begin position="54"/>
        <end position="74"/>
    </location>
</feature>
<accession>A0A377UT06</accession>